<accession>A0ABS9WFW1</accession>
<feature type="compositionally biased region" description="Low complexity" evidence="1">
    <location>
        <begin position="61"/>
        <end position="89"/>
    </location>
</feature>
<proteinExistence type="predicted"/>
<keyword evidence="2" id="KW-0131">Cell cycle</keyword>
<name>A0ABS9WFW1_9ACTN</name>
<feature type="region of interest" description="Disordered" evidence="1">
    <location>
        <begin position="42"/>
        <end position="152"/>
    </location>
</feature>
<feature type="compositionally biased region" description="Acidic residues" evidence="1">
    <location>
        <begin position="42"/>
        <end position="51"/>
    </location>
</feature>
<dbReference type="InterPro" id="IPR007561">
    <property type="entry name" value="Cell_div_SepF/SepF-rel"/>
</dbReference>
<evidence type="ECO:0000256" key="1">
    <source>
        <dbReference type="SAM" id="MobiDB-lite"/>
    </source>
</evidence>
<feature type="compositionally biased region" description="Low complexity" evidence="1">
    <location>
        <begin position="116"/>
        <end position="129"/>
    </location>
</feature>
<organism evidence="2 3">
    <name type="scientific">Adlercreutzia faecimuris</name>
    <dbReference type="NCBI Taxonomy" id="2897341"/>
    <lineage>
        <taxon>Bacteria</taxon>
        <taxon>Bacillati</taxon>
        <taxon>Actinomycetota</taxon>
        <taxon>Coriobacteriia</taxon>
        <taxon>Eggerthellales</taxon>
        <taxon>Eggerthellaceae</taxon>
        <taxon>Adlercreutzia</taxon>
    </lineage>
</organism>
<feature type="compositionally biased region" description="Low complexity" evidence="1">
    <location>
        <begin position="181"/>
        <end position="195"/>
    </location>
</feature>
<keyword evidence="2" id="KW-0132">Cell division</keyword>
<gene>
    <name evidence="2" type="ORF">LPT13_05165</name>
</gene>
<sequence length="300" mass="31471">MDLSDGKRMFGDIKSKLGFKGKADAPAYDEYYDDGYDDYGDGYDDYADDGYDSSYDGGGSSSRYDSYGGSVTTRRSSARSSSSSLPRLVSIDDVRANTQVPSSLTRDPLPARHVTRASSASSSYRSTRTMVDSSLPPEMTPEGTAATAAAASRRHSDGLDSLFSSTAEEPGRLSVDGGLHARPSSSASGASARGSYDPYDALSGSTGSSYSAKRSVVVLRPADYGEAEQVARALKAGDVAVLCLGATPDALAKRILDFSFGVAAALDASVECVADKTFAITRFKELSDSERVGLHAQGVL</sequence>
<dbReference type="Proteomes" id="UP001430755">
    <property type="component" value="Unassembled WGS sequence"/>
</dbReference>
<dbReference type="InterPro" id="IPR038594">
    <property type="entry name" value="SepF-like_sf"/>
</dbReference>
<dbReference type="GO" id="GO:0051301">
    <property type="term" value="P:cell division"/>
    <property type="evidence" value="ECO:0007669"/>
    <property type="project" value="UniProtKB-KW"/>
</dbReference>
<dbReference type="Gene3D" id="3.30.110.150">
    <property type="entry name" value="SepF-like protein"/>
    <property type="match status" value="1"/>
</dbReference>
<reference evidence="2" key="1">
    <citation type="submission" date="2021-11" db="EMBL/GenBank/DDBJ databases">
        <title>A Novel Adlercreutzia Species, isolated from a Allomyrina dichotoma larva feces.</title>
        <authorList>
            <person name="Suh M.K."/>
        </authorList>
    </citation>
    <scope>NUCLEOTIDE SEQUENCE</scope>
    <source>
        <strain evidence="2">JBNU-10</strain>
    </source>
</reference>
<keyword evidence="3" id="KW-1185">Reference proteome</keyword>
<feature type="compositionally biased region" description="Polar residues" evidence="1">
    <location>
        <begin position="96"/>
        <end position="105"/>
    </location>
</feature>
<dbReference type="RefSeq" id="WP_242164202.1">
    <property type="nucleotide sequence ID" value="NZ_JAJMLW010000001.1"/>
</dbReference>
<evidence type="ECO:0000313" key="3">
    <source>
        <dbReference type="Proteomes" id="UP001430755"/>
    </source>
</evidence>
<comment type="caution">
    <text evidence="2">The sequence shown here is derived from an EMBL/GenBank/DDBJ whole genome shotgun (WGS) entry which is preliminary data.</text>
</comment>
<dbReference type="Pfam" id="PF04472">
    <property type="entry name" value="SepF"/>
    <property type="match status" value="1"/>
</dbReference>
<protein>
    <submittedName>
        <fullName evidence="2">Cell division protein SepF</fullName>
    </submittedName>
</protein>
<feature type="region of interest" description="Disordered" evidence="1">
    <location>
        <begin position="170"/>
        <end position="195"/>
    </location>
</feature>
<evidence type="ECO:0000313" key="2">
    <source>
        <dbReference type="EMBL" id="MCI2241748.1"/>
    </source>
</evidence>
<dbReference type="EMBL" id="JAJMLW010000001">
    <property type="protein sequence ID" value="MCI2241748.1"/>
    <property type="molecule type" value="Genomic_DNA"/>
</dbReference>